<feature type="transmembrane region" description="Helical" evidence="5">
    <location>
        <begin position="70"/>
        <end position="95"/>
    </location>
</feature>
<feature type="transmembrane region" description="Helical" evidence="5">
    <location>
        <begin position="290"/>
        <end position="312"/>
    </location>
</feature>
<reference evidence="8" key="1">
    <citation type="submission" date="2020-01" db="EMBL/GenBank/DDBJ databases">
        <title>Sphingomonas sp. strain CSW-10.</title>
        <authorList>
            <person name="Chen W.-M."/>
        </authorList>
    </citation>
    <scope>NUCLEOTIDE SEQUENCE [LARGE SCALE GENOMIC DNA]</scope>
    <source>
        <strain evidence="8">FSY-8</strain>
    </source>
</reference>
<evidence type="ECO:0000256" key="2">
    <source>
        <dbReference type="ARBA" id="ARBA00022692"/>
    </source>
</evidence>
<dbReference type="InterPro" id="IPR051533">
    <property type="entry name" value="WaaL-like"/>
</dbReference>
<keyword evidence="2 5" id="KW-0812">Transmembrane</keyword>
<keyword evidence="4 5" id="KW-0472">Membrane</keyword>
<keyword evidence="3 5" id="KW-1133">Transmembrane helix</keyword>
<feature type="transmembrane region" description="Helical" evidence="5">
    <location>
        <begin position="375"/>
        <end position="398"/>
    </location>
</feature>
<dbReference type="PANTHER" id="PTHR37422:SF23">
    <property type="entry name" value="TEICHURONIC ACID BIOSYNTHESIS PROTEIN TUAE"/>
    <property type="match status" value="1"/>
</dbReference>
<feature type="transmembrane region" description="Helical" evidence="5">
    <location>
        <begin position="38"/>
        <end position="58"/>
    </location>
</feature>
<accession>A0ABW9X8V3</accession>
<dbReference type="Pfam" id="PF04932">
    <property type="entry name" value="Wzy_C"/>
    <property type="match status" value="1"/>
</dbReference>
<feature type="transmembrane region" description="Helical" evidence="5">
    <location>
        <begin position="115"/>
        <end position="140"/>
    </location>
</feature>
<feature type="transmembrane region" description="Helical" evidence="5">
    <location>
        <begin position="199"/>
        <end position="216"/>
    </location>
</feature>
<feature type="transmembrane region" description="Helical" evidence="5">
    <location>
        <begin position="410"/>
        <end position="430"/>
    </location>
</feature>
<feature type="domain" description="O-antigen ligase-related" evidence="6">
    <location>
        <begin position="250"/>
        <end position="390"/>
    </location>
</feature>
<feature type="transmembrane region" description="Helical" evidence="5">
    <location>
        <begin position="436"/>
        <end position="454"/>
    </location>
</feature>
<name>A0ABW9X8V3_9SPHN</name>
<feature type="transmembrane region" description="Helical" evidence="5">
    <location>
        <begin position="247"/>
        <end position="270"/>
    </location>
</feature>
<protein>
    <recommendedName>
        <fullName evidence="6">O-antigen ligase-related domain-containing protein</fullName>
    </recommendedName>
</protein>
<proteinExistence type="predicted"/>
<evidence type="ECO:0000256" key="4">
    <source>
        <dbReference type="ARBA" id="ARBA00023136"/>
    </source>
</evidence>
<gene>
    <name evidence="7" type="ORF">GTZ99_00080</name>
</gene>
<feature type="transmembrane region" description="Helical" evidence="5">
    <location>
        <begin position="12"/>
        <end position="32"/>
    </location>
</feature>
<evidence type="ECO:0000313" key="8">
    <source>
        <dbReference type="Proteomes" id="UP000753724"/>
    </source>
</evidence>
<dbReference type="InterPro" id="IPR007016">
    <property type="entry name" value="O-antigen_ligase-rel_domated"/>
</dbReference>
<comment type="subcellular location">
    <subcellularLocation>
        <location evidence="1">Membrane</location>
        <topology evidence="1">Multi-pass membrane protein</topology>
    </subcellularLocation>
</comment>
<dbReference type="EMBL" id="JAAAPO010000001">
    <property type="protein sequence ID" value="NBC34950.1"/>
    <property type="molecule type" value="Genomic_DNA"/>
</dbReference>
<evidence type="ECO:0000256" key="3">
    <source>
        <dbReference type="ARBA" id="ARBA00022989"/>
    </source>
</evidence>
<organism evidence="7 8">
    <name type="scientific">Novosphingobium ovatum</name>
    <dbReference type="NCBI Taxonomy" id="1908523"/>
    <lineage>
        <taxon>Bacteria</taxon>
        <taxon>Pseudomonadati</taxon>
        <taxon>Pseudomonadota</taxon>
        <taxon>Alphaproteobacteria</taxon>
        <taxon>Sphingomonadales</taxon>
        <taxon>Sphingomonadaceae</taxon>
        <taxon>Novosphingobium</taxon>
    </lineage>
</organism>
<dbReference type="Proteomes" id="UP000753724">
    <property type="component" value="Unassembled WGS sequence"/>
</dbReference>
<comment type="caution">
    <text evidence="7">The sequence shown here is derived from an EMBL/GenBank/DDBJ whole genome shotgun (WGS) entry which is preliminary data.</text>
</comment>
<dbReference type="PANTHER" id="PTHR37422">
    <property type="entry name" value="TEICHURONIC ACID BIOSYNTHESIS PROTEIN TUAE"/>
    <property type="match status" value="1"/>
</dbReference>
<feature type="transmembrane region" description="Helical" evidence="5">
    <location>
        <begin position="333"/>
        <end position="355"/>
    </location>
</feature>
<sequence>MTRGFRLNWNVRQGFGPMVLAYLAAVMVLGGASSQGGVANGLLQLAGAVLAGWAVVIGPQPSPLDDTRRFGWWVAAVAVLLAAQIIPLPPAIWTLLPGRAAVAQGFVMLGEPVPWMPLGLAPWQAVEAMGWAIPALALYLAMRCAHAPRLTWVAAVAMTVAGGSVLLGLMQKMGGDYYTYGITNYGQGPGVFANANHQGTLALMVLPLGLAAALAGDEAARRRARHGRAVQLWAGSLWARMRKWGPWALVLGWLALGVLINDSLACFALLPVVVGAMVLIARRDWRMQNWVLPGIAAGAVAIVAVVLVGPFGNDLTGHGAVAGISRGAFLRNGLRIIGDVAPVGAGLGSFVQIYPWYEQAAQVGSIYVNHAHNDILELVVDTGVFGLAAMALWCRWLAPVVWRLWRARDSAPAALAASVAVLAVMAHSLADYPLRTAAISGLFAVMVAVLRNGGEDAQPA</sequence>
<evidence type="ECO:0000256" key="1">
    <source>
        <dbReference type="ARBA" id="ARBA00004141"/>
    </source>
</evidence>
<feature type="transmembrane region" description="Helical" evidence="5">
    <location>
        <begin position="152"/>
        <end position="170"/>
    </location>
</feature>
<evidence type="ECO:0000259" key="6">
    <source>
        <dbReference type="Pfam" id="PF04932"/>
    </source>
</evidence>
<evidence type="ECO:0000256" key="5">
    <source>
        <dbReference type="SAM" id="Phobius"/>
    </source>
</evidence>
<keyword evidence="8" id="KW-1185">Reference proteome</keyword>
<dbReference type="RefSeq" id="WP_161716261.1">
    <property type="nucleotide sequence ID" value="NZ_JAAAPO010000001.1"/>
</dbReference>
<evidence type="ECO:0000313" key="7">
    <source>
        <dbReference type="EMBL" id="NBC34950.1"/>
    </source>
</evidence>